<evidence type="ECO:0000313" key="1">
    <source>
        <dbReference type="EMBL" id="QPI14056.1"/>
    </source>
</evidence>
<dbReference type="Proteomes" id="UP000594661">
    <property type="component" value="Segment"/>
</dbReference>
<evidence type="ECO:0000313" key="2">
    <source>
        <dbReference type="Proteomes" id="UP000594661"/>
    </source>
</evidence>
<accession>A0A7S9SPU5</accession>
<protein>
    <submittedName>
        <fullName evidence="1">Uncharacterized protein</fullName>
    </submittedName>
</protein>
<proteinExistence type="predicted"/>
<reference evidence="1 2" key="1">
    <citation type="submission" date="2020-09" db="EMBL/GenBank/DDBJ databases">
        <authorList>
            <person name="Makalatia K."/>
            <person name="Wagemans J."/>
        </authorList>
    </citation>
    <scope>NUCLEOTIDE SEQUENCE [LARGE SCALE GENOMIC DNA]</scope>
</reference>
<organism evidence="1 2">
    <name type="scientific">Salmonella phage GEC_vB_B1</name>
    <dbReference type="NCBI Taxonomy" id="2777373"/>
    <lineage>
        <taxon>Viruses</taxon>
        <taxon>Duplodnaviria</taxon>
        <taxon>Heunggongvirae</taxon>
        <taxon>Uroviricota</taxon>
        <taxon>Caudoviricetes</taxon>
        <taxon>Andersonviridae</taxon>
        <taxon>Ounavirinae</taxon>
        <taxon>Felixounavirus</taxon>
        <taxon>Felixounavirus mushroom</taxon>
    </lineage>
</organism>
<sequence length="34" mass="4050">MIIVLFCGIRAHPFHYIFAKNIFKIFLDYSNGFL</sequence>
<dbReference type="EMBL" id="MW006474">
    <property type="protein sequence ID" value="QPI14056.1"/>
    <property type="molecule type" value="Genomic_DNA"/>
</dbReference>
<name>A0A7S9SPU5_9CAUD</name>
<gene>
    <name evidence="1" type="ORF">GECvBB1_gp015</name>
</gene>